<accession>A0AAU8NIG1</accession>
<dbReference type="RefSeq" id="WP_366294015.1">
    <property type="nucleotide sequence ID" value="NZ_CP159992.1"/>
</dbReference>
<evidence type="ECO:0000313" key="2">
    <source>
        <dbReference type="EMBL" id="XCP95887.1"/>
    </source>
</evidence>
<organism evidence="2">
    <name type="scientific">Paenibacillus sp. AN1007</name>
    <dbReference type="NCBI Taxonomy" id="3151385"/>
    <lineage>
        <taxon>Bacteria</taxon>
        <taxon>Bacillati</taxon>
        <taxon>Bacillota</taxon>
        <taxon>Bacilli</taxon>
        <taxon>Bacillales</taxon>
        <taxon>Paenibacillaceae</taxon>
        <taxon>Paenibacillus</taxon>
    </lineage>
</organism>
<dbReference type="AlphaFoldDB" id="A0AAU8NIG1"/>
<feature type="transmembrane region" description="Helical" evidence="1">
    <location>
        <begin position="66"/>
        <end position="86"/>
    </location>
</feature>
<proteinExistence type="predicted"/>
<evidence type="ECO:0008006" key="3">
    <source>
        <dbReference type="Google" id="ProtNLM"/>
    </source>
</evidence>
<keyword evidence="1" id="KW-0472">Membrane</keyword>
<keyword evidence="1" id="KW-1133">Transmembrane helix</keyword>
<sequence length="96" mass="11145">MKINLKIFNLSAWLAALAVWCLPGTIETEGGPLRTEYGFPFRFLTDYHLPNPDGAIWFISDMHINLLVYFFNILFIYAGIHVILYLKKRIKEKQPG</sequence>
<keyword evidence="1" id="KW-0812">Transmembrane</keyword>
<gene>
    <name evidence="2" type="ORF">ABXS70_04000</name>
</gene>
<reference evidence="2" key="1">
    <citation type="submission" date="2024-05" db="EMBL/GenBank/DDBJ databases">
        <title>Draft genome assemblies of 36 bacteria isolated from hibernating arctic ground squirrels.</title>
        <authorList>
            <person name="McKee H."/>
            <person name="Mullen L."/>
            <person name="Drown D.M."/>
            <person name="Duddleston K.N."/>
        </authorList>
    </citation>
    <scope>NUCLEOTIDE SEQUENCE</scope>
    <source>
        <strain evidence="2">AN1007</strain>
    </source>
</reference>
<name>A0AAU8NIG1_9BACL</name>
<protein>
    <recommendedName>
        <fullName evidence="3">DUF4306 domain-containing protein</fullName>
    </recommendedName>
</protein>
<dbReference type="EMBL" id="CP159992">
    <property type="protein sequence ID" value="XCP95887.1"/>
    <property type="molecule type" value="Genomic_DNA"/>
</dbReference>
<evidence type="ECO:0000256" key="1">
    <source>
        <dbReference type="SAM" id="Phobius"/>
    </source>
</evidence>